<evidence type="ECO:0000256" key="3">
    <source>
        <dbReference type="ARBA" id="ARBA00022837"/>
    </source>
</evidence>
<dbReference type="InterPro" id="IPR020894">
    <property type="entry name" value="Cadherin_CS"/>
</dbReference>
<reference evidence="9" key="1">
    <citation type="submission" date="2020-08" db="EMBL/GenBank/DDBJ databases">
        <title>Multicomponent nature underlies the extraordinary mechanical properties of spider dragline silk.</title>
        <authorList>
            <person name="Kono N."/>
            <person name="Nakamura H."/>
            <person name="Mori M."/>
            <person name="Yoshida Y."/>
            <person name="Ohtoshi R."/>
            <person name="Malay A.D."/>
            <person name="Moran D.A.P."/>
            <person name="Tomita M."/>
            <person name="Numata K."/>
            <person name="Arakawa K."/>
        </authorList>
    </citation>
    <scope>NUCLEOTIDE SEQUENCE</scope>
</reference>
<dbReference type="EMBL" id="BMAV01007978">
    <property type="protein sequence ID" value="GFY51263.1"/>
    <property type="molecule type" value="Genomic_DNA"/>
</dbReference>
<feature type="transmembrane region" description="Helical" evidence="7">
    <location>
        <begin position="380"/>
        <end position="404"/>
    </location>
</feature>
<keyword evidence="4 7" id="KW-0472">Membrane</keyword>
<dbReference type="CDD" id="cd11304">
    <property type="entry name" value="Cadherin_repeat"/>
    <property type="match status" value="2"/>
</dbReference>
<evidence type="ECO:0000313" key="10">
    <source>
        <dbReference type="Proteomes" id="UP000886998"/>
    </source>
</evidence>
<organism evidence="9 10">
    <name type="scientific">Trichonephila inaurata madagascariensis</name>
    <dbReference type="NCBI Taxonomy" id="2747483"/>
    <lineage>
        <taxon>Eukaryota</taxon>
        <taxon>Metazoa</taxon>
        <taxon>Ecdysozoa</taxon>
        <taxon>Arthropoda</taxon>
        <taxon>Chelicerata</taxon>
        <taxon>Arachnida</taxon>
        <taxon>Araneae</taxon>
        <taxon>Araneomorphae</taxon>
        <taxon>Entelegynae</taxon>
        <taxon>Araneoidea</taxon>
        <taxon>Nephilidae</taxon>
        <taxon>Trichonephila</taxon>
        <taxon>Trichonephila inaurata</taxon>
    </lineage>
</organism>
<feature type="domain" description="Cadherin" evidence="8">
    <location>
        <begin position="139"/>
        <end position="203"/>
    </location>
</feature>
<dbReference type="GO" id="GO:0007156">
    <property type="term" value="P:homophilic cell adhesion via plasma membrane adhesion molecules"/>
    <property type="evidence" value="ECO:0007669"/>
    <property type="project" value="InterPro"/>
</dbReference>
<feature type="compositionally biased region" description="Low complexity" evidence="6">
    <location>
        <begin position="553"/>
        <end position="563"/>
    </location>
</feature>
<dbReference type="GO" id="GO:0005509">
    <property type="term" value="F:calcium ion binding"/>
    <property type="evidence" value="ECO:0007669"/>
    <property type="project" value="UniProtKB-UniRule"/>
</dbReference>
<feature type="non-terminal residue" evidence="9">
    <location>
        <position position="586"/>
    </location>
</feature>
<evidence type="ECO:0000256" key="4">
    <source>
        <dbReference type="ARBA" id="ARBA00023136"/>
    </source>
</evidence>
<evidence type="ECO:0000313" key="9">
    <source>
        <dbReference type="EMBL" id="GFY51263.1"/>
    </source>
</evidence>
<dbReference type="GO" id="GO:0005886">
    <property type="term" value="C:plasma membrane"/>
    <property type="evidence" value="ECO:0007669"/>
    <property type="project" value="InterPro"/>
</dbReference>
<protein>
    <submittedName>
        <fullName evidence="9">Cadherin-99C</fullName>
    </submittedName>
</protein>
<evidence type="ECO:0000256" key="6">
    <source>
        <dbReference type="SAM" id="MobiDB-lite"/>
    </source>
</evidence>
<evidence type="ECO:0000256" key="5">
    <source>
        <dbReference type="PROSITE-ProRule" id="PRU00043"/>
    </source>
</evidence>
<feature type="domain" description="Cadherin" evidence="8">
    <location>
        <begin position="1"/>
        <end position="129"/>
    </location>
</feature>
<dbReference type="Gene3D" id="2.60.40.60">
    <property type="entry name" value="Cadherins"/>
    <property type="match status" value="2"/>
</dbReference>
<dbReference type="PANTHER" id="PTHR31914">
    <property type="entry name" value="PROTEIN FAM163A"/>
    <property type="match status" value="1"/>
</dbReference>
<dbReference type="AlphaFoldDB" id="A0A8X6XCK0"/>
<sequence>VEVSENSLANTLIKSLPVINKPRGNFPIGCRIDRGNEEGLFYVLETNQRDCELRLQTGDLDYERQNRYVLTVRLVTVGGLFGMSSSSTGHQIDYPFALLTKLCCISGSSRLRTDVSVQVVDINDNKPEFLYSPRYSRVFGDKYIAALSHDAPLETAFLQVQAYDADSGSNGLVTYDISLESDPFRRFRIEPQSGFISNVKSLEDVHSKGKTSIQLKWYRDSKLVNVIRDENRMVLVLKNVLPDRVLGIKENILRLIHERTNVIADVEKVVSLKMIKNQSIETDTSGSDLWFYAIDPATMKILRADDPKLRMSLLEQGRTDSLLSELSRTLGVQAVQIRPPILTPLPAVPSESAPPAVVVRTATGGVIPRLPSAGGDVSNLGAALIALACIIVVLGFVGIVYHCCMWSRYVAYRERVKRLYVAPRYEPVFVEPSLKEYETQVLQMSIPLDDDGGGSLEDPHLSLTLRGMEGIAYIGGNGHRDGTVSAFGGHNTDNSFSTGGSSLNESRSSLGHSSTARATSSGGPSALDGEADLMVPATNPLFEDPEQEEDFLGSSKGSSSEGEVALVETHEPPHRSKYIAENTTEL</sequence>
<keyword evidence="7" id="KW-1133">Transmembrane helix</keyword>
<comment type="subcellular location">
    <subcellularLocation>
        <location evidence="1">Membrane</location>
    </subcellularLocation>
</comment>
<dbReference type="PANTHER" id="PTHR31914:SF2">
    <property type="entry name" value="PROTEIN FAM163A"/>
    <property type="match status" value="1"/>
</dbReference>
<keyword evidence="3 5" id="KW-0106">Calcium</keyword>
<evidence type="ECO:0000256" key="2">
    <source>
        <dbReference type="ARBA" id="ARBA00022737"/>
    </source>
</evidence>
<dbReference type="Proteomes" id="UP000886998">
    <property type="component" value="Unassembled WGS sequence"/>
</dbReference>
<dbReference type="InterPro" id="IPR040281">
    <property type="entry name" value="FAM163A"/>
</dbReference>
<dbReference type="SUPFAM" id="SSF49313">
    <property type="entry name" value="Cadherin-like"/>
    <property type="match status" value="2"/>
</dbReference>
<keyword evidence="2" id="KW-0677">Repeat</keyword>
<evidence type="ECO:0000256" key="7">
    <source>
        <dbReference type="SAM" id="Phobius"/>
    </source>
</evidence>
<feature type="compositionally biased region" description="Polar residues" evidence="6">
    <location>
        <begin position="496"/>
        <end position="523"/>
    </location>
</feature>
<dbReference type="InterPro" id="IPR002126">
    <property type="entry name" value="Cadherin-like_dom"/>
</dbReference>
<accession>A0A8X6XCK0</accession>
<keyword evidence="7" id="KW-0812">Transmembrane</keyword>
<dbReference type="InterPro" id="IPR015919">
    <property type="entry name" value="Cadherin-like_sf"/>
</dbReference>
<proteinExistence type="predicted"/>
<keyword evidence="10" id="KW-1185">Reference proteome</keyword>
<evidence type="ECO:0000256" key="1">
    <source>
        <dbReference type="ARBA" id="ARBA00004370"/>
    </source>
</evidence>
<gene>
    <name evidence="9" type="primary">Cad99C_1</name>
    <name evidence="9" type="ORF">TNIN_81431</name>
</gene>
<feature type="region of interest" description="Disordered" evidence="6">
    <location>
        <begin position="496"/>
        <end position="586"/>
    </location>
</feature>
<comment type="caution">
    <text evidence="9">The sequence shown here is derived from an EMBL/GenBank/DDBJ whole genome shotgun (WGS) entry which is preliminary data.</text>
</comment>
<dbReference type="OrthoDB" id="6427745at2759"/>
<dbReference type="PROSITE" id="PS50268">
    <property type="entry name" value="CADHERIN_2"/>
    <property type="match status" value="2"/>
</dbReference>
<name>A0A8X6XCK0_9ARAC</name>
<evidence type="ECO:0000259" key="8">
    <source>
        <dbReference type="PROSITE" id="PS50268"/>
    </source>
</evidence>
<dbReference type="PROSITE" id="PS00232">
    <property type="entry name" value="CADHERIN_1"/>
    <property type="match status" value="1"/>
</dbReference>